<dbReference type="InterPro" id="IPR020103">
    <property type="entry name" value="PsdUridine_synth_cat_dom_sf"/>
</dbReference>
<dbReference type="Gene3D" id="3.10.290.10">
    <property type="entry name" value="RNA-binding S4 domain"/>
    <property type="match status" value="1"/>
</dbReference>
<dbReference type="GO" id="GO:0120159">
    <property type="term" value="F:rRNA pseudouridine synthase activity"/>
    <property type="evidence" value="ECO:0007669"/>
    <property type="project" value="UniProtKB-ARBA"/>
</dbReference>
<dbReference type="InterPro" id="IPR036986">
    <property type="entry name" value="S4_RNA-bd_sf"/>
</dbReference>
<dbReference type="SUPFAM" id="SSF55120">
    <property type="entry name" value="Pseudouridine synthase"/>
    <property type="match status" value="1"/>
</dbReference>
<dbReference type="Gene3D" id="3.30.2350.10">
    <property type="entry name" value="Pseudouridine synthase"/>
    <property type="match status" value="1"/>
</dbReference>
<dbReference type="NCBIfam" id="TIGR00005">
    <property type="entry name" value="rluA_subfam"/>
    <property type="match status" value="1"/>
</dbReference>
<dbReference type="Pfam" id="PF00849">
    <property type="entry name" value="PseudoU_synth_2"/>
    <property type="match status" value="1"/>
</dbReference>
<comment type="caution">
    <text evidence="7">The sequence shown here is derived from an EMBL/GenBank/DDBJ whole genome shotgun (WGS) entry which is preliminary data.</text>
</comment>
<comment type="catalytic activity">
    <reaction evidence="5">
        <text>a uridine in RNA = a pseudouridine in RNA</text>
        <dbReference type="Rhea" id="RHEA:48348"/>
        <dbReference type="Rhea" id="RHEA-COMP:12068"/>
        <dbReference type="Rhea" id="RHEA-COMP:12069"/>
        <dbReference type="ChEBI" id="CHEBI:65314"/>
        <dbReference type="ChEBI" id="CHEBI:65315"/>
    </reaction>
</comment>
<dbReference type="GO" id="GO:0000455">
    <property type="term" value="P:enzyme-directed rRNA pseudouridine synthesis"/>
    <property type="evidence" value="ECO:0007669"/>
    <property type="project" value="TreeGrafter"/>
</dbReference>
<comment type="similarity">
    <text evidence="1 5">Belongs to the pseudouridine synthase RluA family.</text>
</comment>
<dbReference type="GO" id="GO:0003723">
    <property type="term" value="F:RNA binding"/>
    <property type="evidence" value="ECO:0007669"/>
    <property type="project" value="UniProtKB-KW"/>
</dbReference>
<dbReference type="PANTHER" id="PTHR21600">
    <property type="entry name" value="MITOCHONDRIAL RNA PSEUDOURIDINE SYNTHASE"/>
    <property type="match status" value="1"/>
</dbReference>
<dbReference type="Proteomes" id="UP000228964">
    <property type="component" value="Unassembled WGS sequence"/>
</dbReference>
<dbReference type="SMART" id="SM00363">
    <property type="entry name" value="S4"/>
    <property type="match status" value="1"/>
</dbReference>
<evidence type="ECO:0000259" key="6">
    <source>
        <dbReference type="SMART" id="SM00363"/>
    </source>
</evidence>
<dbReference type="InterPro" id="IPR006145">
    <property type="entry name" value="PsdUridine_synth_RsuA/RluA"/>
</dbReference>
<dbReference type="Pfam" id="PF01479">
    <property type="entry name" value="S4"/>
    <property type="match status" value="1"/>
</dbReference>
<comment type="function">
    <text evidence="5">Responsible for synthesis of pseudouridine from uracil.</text>
</comment>
<gene>
    <name evidence="7" type="ORF">COT96_00170</name>
</gene>
<evidence type="ECO:0000256" key="3">
    <source>
        <dbReference type="PIRSR" id="PIRSR606225-1"/>
    </source>
</evidence>
<dbReference type="InterPro" id="IPR006225">
    <property type="entry name" value="PsdUridine_synth_RluC/D"/>
</dbReference>
<evidence type="ECO:0000256" key="1">
    <source>
        <dbReference type="ARBA" id="ARBA00010876"/>
    </source>
</evidence>
<evidence type="ECO:0000256" key="5">
    <source>
        <dbReference type="RuleBase" id="RU362028"/>
    </source>
</evidence>
<evidence type="ECO:0000313" key="7">
    <source>
        <dbReference type="EMBL" id="PIT95624.1"/>
    </source>
</evidence>
<organism evidence="7 8">
    <name type="scientific">Candidatus Falkowbacteria bacterium CG10_big_fil_rev_8_21_14_0_10_38_22</name>
    <dbReference type="NCBI Taxonomy" id="1974564"/>
    <lineage>
        <taxon>Bacteria</taxon>
        <taxon>Candidatus Falkowiibacteriota</taxon>
    </lineage>
</organism>
<dbReference type="InterPro" id="IPR006224">
    <property type="entry name" value="PsdUridine_synth_RluA-like_CS"/>
</dbReference>
<sequence length="356" mass="39680">MLRINCVNPVSYYLFLFNSSKPNMSSQMIIKITDQNSSQRLDKFLTKDGSINLSRQQIQKFIKQGAITVNGRTTKPHYLIKMGDSIIINNPLALWLKTTPAEHIDRPPLIRLAVIAETADYLVLNKPAGLAVHGSNNQEQTLADILAAQYPSIKKIGDDPERPGIVHRLDKEVSGLMVVAKTQAAFADLKKQFQQRKVIKQYIALVYGKISVPSGIINFPIKRSAKGFKMAALPITNKKQTNLAGRPAGQSPALAGRQALTEFAVVGNFINYTLLKIKIKTGRTHQIRVHLAAYGHPVVGDNIYSTAKTRMQNTKLGLNRIFLIADQLTFTDLANQKKNYKINLTQELKNVLNKIK</sequence>
<feature type="active site" evidence="3">
    <location>
        <position position="170"/>
    </location>
</feature>
<dbReference type="InterPro" id="IPR002942">
    <property type="entry name" value="S4_RNA-bd"/>
</dbReference>
<dbReference type="PANTHER" id="PTHR21600:SF44">
    <property type="entry name" value="RIBOSOMAL LARGE SUBUNIT PSEUDOURIDINE SYNTHASE D"/>
    <property type="match status" value="1"/>
</dbReference>
<feature type="domain" description="RNA-binding S4" evidence="6">
    <location>
        <begin position="39"/>
        <end position="100"/>
    </location>
</feature>
<evidence type="ECO:0000256" key="2">
    <source>
        <dbReference type="ARBA" id="ARBA00023235"/>
    </source>
</evidence>
<dbReference type="InterPro" id="IPR050188">
    <property type="entry name" value="RluA_PseudoU_synthase"/>
</dbReference>
<protein>
    <recommendedName>
        <fullName evidence="5">Pseudouridine synthase</fullName>
        <ecNumber evidence="5">5.4.99.-</ecNumber>
    </recommendedName>
</protein>
<dbReference type="CDD" id="cd02869">
    <property type="entry name" value="PseudoU_synth_RluA_like"/>
    <property type="match status" value="1"/>
</dbReference>
<proteinExistence type="inferred from homology"/>
<reference evidence="8" key="1">
    <citation type="submission" date="2017-09" db="EMBL/GenBank/DDBJ databases">
        <title>Depth-based differentiation of microbial function through sediment-hosted aquifers and enrichment of novel symbionts in the deep terrestrial subsurface.</title>
        <authorList>
            <person name="Probst A.J."/>
            <person name="Ladd B."/>
            <person name="Jarett J.K."/>
            <person name="Geller-Mcgrath D.E."/>
            <person name="Sieber C.M.K."/>
            <person name="Emerson J.B."/>
            <person name="Anantharaman K."/>
            <person name="Thomas B.C."/>
            <person name="Malmstrom R."/>
            <person name="Stieglmeier M."/>
            <person name="Klingl A."/>
            <person name="Woyke T."/>
            <person name="Ryan C.M."/>
            <person name="Banfield J.F."/>
        </authorList>
    </citation>
    <scope>NUCLEOTIDE SEQUENCE [LARGE SCALE GENOMIC DNA]</scope>
</reference>
<dbReference type="SUPFAM" id="SSF55174">
    <property type="entry name" value="Alpha-L RNA-binding motif"/>
    <property type="match status" value="1"/>
</dbReference>
<evidence type="ECO:0000256" key="4">
    <source>
        <dbReference type="PROSITE-ProRule" id="PRU00182"/>
    </source>
</evidence>
<dbReference type="PROSITE" id="PS01129">
    <property type="entry name" value="PSI_RLU"/>
    <property type="match status" value="1"/>
</dbReference>
<name>A0A2M6WS85_9BACT</name>
<dbReference type="EC" id="5.4.99.-" evidence="5"/>
<evidence type="ECO:0000313" key="8">
    <source>
        <dbReference type="Proteomes" id="UP000228964"/>
    </source>
</evidence>
<dbReference type="CDD" id="cd00165">
    <property type="entry name" value="S4"/>
    <property type="match status" value="1"/>
</dbReference>
<dbReference type="PROSITE" id="PS50889">
    <property type="entry name" value="S4"/>
    <property type="match status" value="1"/>
</dbReference>
<keyword evidence="4" id="KW-0694">RNA-binding</keyword>
<accession>A0A2M6WS85</accession>
<dbReference type="AlphaFoldDB" id="A0A2M6WS85"/>
<keyword evidence="2 5" id="KW-0413">Isomerase</keyword>
<dbReference type="EMBL" id="PFAO01000004">
    <property type="protein sequence ID" value="PIT95624.1"/>
    <property type="molecule type" value="Genomic_DNA"/>
</dbReference>